<dbReference type="InterPro" id="IPR010982">
    <property type="entry name" value="Lambda_DNA-bd_dom_sf"/>
</dbReference>
<keyword evidence="1 3" id="KW-0238">DNA-binding</keyword>
<dbReference type="SMART" id="SM00530">
    <property type="entry name" value="HTH_XRE"/>
    <property type="match status" value="1"/>
</dbReference>
<dbReference type="InterPro" id="IPR013096">
    <property type="entry name" value="Cupin_2"/>
</dbReference>
<dbReference type="Proteomes" id="UP000630353">
    <property type="component" value="Unassembled WGS sequence"/>
</dbReference>
<dbReference type="PROSITE" id="PS50943">
    <property type="entry name" value="HTH_CROC1"/>
    <property type="match status" value="1"/>
</dbReference>
<dbReference type="GO" id="GO:0003700">
    <property type="term" value="F:DNA-binding transcription factor activity"/>
    <property type="evidence" value="ECO:0007669"/>
    <property type="project" value="TreeGrafter"/>
</dbReference>
<dbReference type="Pfam" id="PF07883">
    <property type="entry name" value="Cupin_2"/>
    <property type="match status" value="1"/>
</dbReference>
<proteinExistence type="predicted"/>
<feature type="domain" description="HTH cro/C1-type" evidence="2">
    <location>
        <begin position="21"/>
        <end position="75"/>
    </location>
</feature>
<dbReference type="PANTHER" id="PTHR46797:SF1">
    <property type="entry name" value="METHYLPHOSPHONATE SYNTHASE"/>
    <property type="match status" value="1"/>
</dbReference>
<reference evidence="3" key="2">
    <citation type="submission" date="2020-09" db="EMBL/GenBank/DDBJ databases">
        <authorList>
            <person name="Sun Q."/>
            <person name="Kim S."/>
        </authorList>
    </citation>
    <scope>NUCLEOTIDE SEQUENCE</scope>
    <source>
        <strain evidence="3">KCTC 42651</strain>
    </source>
</reference>
<protein>
    <submittedName>
        <fullName evidence="3">DNA-binding protein</fullName>
    </submittedName>
</protein>
<dbReference type="CDD" id="cd02209">
    <property type="entry name" value="cupin_XRE_C"/>
    <property type="match status" value="1"/>
</dbReference>
<dbReference type="InterPro" id="IPR014710">
    <property type="entry name" value="RmlC-like_jellyroll"/>
</dbReference>
<dbReference type="SUPFAM" id="SSF51182">
    <property type="entry name" value="RmlC-like cupins"/>
    <property type="match status" value="1"/>
</dbReference>
<comment type="caution">
    <text evidence="3">The sequence shown here is derived from an EMBL/GenBank/DDBJ whole genome shotgun (WGS) entry which is preliminary data.</text>
</comment>
<dbReference type="InterPro" id="IPR001387">
    <property type="entry name" value="Cro/C1-type_HTH"/>
</dbReference>
<organism evidence="3 4">
    <name type="scientific">Thalassobaculum fulvum</name>
    <dbReference type="NCBI Taxonomy" id="1633335"/>
    <lineage>
        <taxon>Bacteria</taxon>
        <taxon>Pseudomonadati</taxon>
        <taxon>Pseudomonadota</taxon>
        <taxon>Alphaproteobacteria</taxon>
        <taxon>Rhodospirillales</taxon>
        <taxon>Thalassobaculaceae</taxon>
        <taxon>Thalassobaculum</taxon>
    </lineage>
</organism>
<evidence type="ECO:0000313" key="3">
    <source>
        <dbReference type="EMBL" id="GHD43479.1"/>
    </source>
</evidence>
<dbReference type="Gene3D" id="1.10.260.40">
    <property type="entry name" value="lambda repressor-like DNA-binding domains"/>
    <property type="match status" value="1"/>
</dbReference>
<name>A0A918XP18_9PROT</name>
<dbReference type="AlphaFoldDB" id="A0A918XP18"/>
<evidence type="ECO:0000259" key="2">
    <source>
        <dbReference type="PROSITE" id="PS50943"/>
    </source>
</evidence>
<dbReference type="EMBL" id="BMZS01000002">
    <property type="protein sequence ID" value="GHD43479.1"/>
    <property type="molecule type" value="Genomic_DNA"/>
</dbReference>
<dbReference type="Pfam" id="PF01381">
    <property type="entry name" value="HTH_3"/>
    <property type="match status" value="1"/>
</dbReference>
<sequence>MSQRIKEPGMAVTPPKFGAEILRARKDAGLSLDELARRSGVSKSILSQIERDSTNPTIATVWRICAALERSPESLFRAGGAEEAGIEVLTANATPEIQSEDGRCRLRILGAIETVERVQWYEFLAEPGGELVSAAHGPATVEHLTVLEGTLTVTANGDVKSGGPGETLRYATAQGTHTVRNDGEAPARAMMVCIL</sequence>
<dbReference type="InterPro" id="IPR050807">
    <property type="entry name" value="TransReg_Diox_bact_type"/>
</dbReference>
<dbReference type="InterPro" id="IPR011051">
    <property type="entry name" value="RmlC_Cupin_sf"/>
</dbReference>
<evidence type="ECO:0000313" key="4">
    <source>
        <dbReference type="Proteomes" id="UP000630353"/>
    </source>
</evidence>
<gene>
    <name evidence="3" type="ORF">GCM10017083_09700</name>
</gene>
<dbReference type="CDD" id="cd00093">
    <property type="entry name" value="HTH_XRE"/>
    <property type="match status" value="1"/>
</dbReference>
<dbReference type="GO" id="GO:0005829">
    <property type="term" value="C:cytosol"/>
    <property type="evidence" value="ECO:0007669"/>
    <property type="project" value="TreeGrafter"/>
</dbReference>
<dbReference type="Gene3D" id="2.60.120.10">
    <property type="entry name" value="Jelly Rolls"/>
    <property type="match status" value="1"/>
</dbReference>
<keyword evidence="4" id="KW-1185">Reference proteome</keyword>
<evidence type="ECO:0000256" key="1">
    <source>
        <dbReference type="ARBA" id="ARBA00023125"/>
    </source>
</evidence>
<reference evidence="3" key="1">
    <citation type="journal article" date="2014" name="Int. J. Syst. Evol. Microbiol.">
        <title>Complete genome sequence of Corynebacterium casei LMG S-19264T (=DSM 44701T), isolated from a smear-ripened cheese.</title>
        <authorList>
            <consortium name="US DOE Joint Genome Institute (JGI-PGF)"/>
            <person name="Walter F."/>
            <person name="Albersmeier A."/>
            <person name="Kalinowski J."/>
            <person name="Ruckert C."/>
        </authorList>
    </citation>
    <scope>NUCLEOTIDE SEQUENCE</scope>
    <source>
        <strain evidence="3">KCTC 42651</strain>
    </source>
</reference>
<dbReference type="PANTHER" id="PTHR46797">
    <property type="entry name" value="HTH-TYPE TRANSCRIPTIONAL REGULATOR"/>
    <property type="match status" value="1"/>
</dbReference>
<dbReference type="GO" id="GO:0003677">
    <property type="term" value="F:DNA binding"/>
    <property type="evidence" value="ECO:0007669"/>
    <property type="project" value="UniProtKB-KW"/>
</dbReference>
<dbReference type="SUPFAM" id="SSF47413">
    <property type="entry name" value="lambda repressor-like DNA-binding domains"/>
    <property type="match status" value="1"/>
</dbReference>
<accession>A0A918XP18</accession>